<dbReference type="SUPFAM" id="SSF53098">
    <property type="entry name" value="Ribonuclease H-like"/>
    <property type="match status" value="1"/>
</dbReference>
<evidence type="ECO:0000313" key="2">
    <source>
        <dbReference type="Proteomes" id="UP001159363"/>
    </source>
</evidence>
<evidence type="ECO:0008006" key="3">
    <source>
        <dbReference type="Google" id="ProtNLM"/>
    </source>
</evidence>
<gene>
    <name evidence="1" type="ORF">PR048_011686</name>
</gene>
<accession>A0ABQ9HNJ9</accession>
<name>A0ABQ9HNJ9_9NEOP</name>
<comment type="caution">
    <text evidence="1">The sequence shown here is derived from an EMBL/GenBank/DDBJ whole genome shotgun (WGS) entry which is preliminary data.</text>
</comment>
<evidence type="ECO:0000313" key="1">
    <source>
        <dbReference type="EMBL" id="KAJ8885488.1"/>
    </source>
</evidence>
<protein>
    <recommendedName>
        <fullName evidence="3">DUF659 domain-containing protein</fullName>
    </recommendedName>
</protein>
<dbReference type="InterPro" id="IPR012337">
    <property type="entry name" value="RNaseH-like_sf"/>
</dbReference>
<proteinExistence type="predicted"/>
<organism evidence="1 2">
    <name type="scientific">Dryococelus australis</name>
    <dbReference type="NCBI Taxonomy" id="614101"/>
    <lineage>
        <taxon>Eukaryota</taxon>
        <taxon>Metazoa</taxon>
        <taxon>Ecdysozoa</taxon>
        <taxon>Arthropoda</taxon>
        <taxon>Hexapoda</taxon>
        <taxon>Insecta</taxon>
        <taxon>Pterygota</taxon>
        <taxon>Neoptera</taxon>
        <taxon>Polyneoptera</taxon>
        <taxon>Phasmatodea</taxon>
        <taxon>Verophasmatodea</taxon>
        <taxon>Anareolatae</taxon>
        <taxon>Phasmatidae</taxon>
        <taxon>Eurycanthinae</taxon>
        <taxon>Dryococelus</taxon>
    </lineage>
</organism>
<dbReference type="Proteomes" id="UP001159363">
    <property type="component" value="Chromosome X"/>
</dbReference>
<reference evidence="1 2" key="1">
    <citation type="submission" date="2023-02" db="EMBL/GenBank/DDBJ databases">
        <title>LHISI_Scaffold_Assembly.</title>
        <authorList>
            <person name="Stuart O.P."/>
            <person name="Cleave R."/>
            <person name="Magrath M.J.L."/>
            <person name="Mikheyev A.S."/>
        </authorList>
    </citation>
    <scope>NUCLEOTIDE SEQUENCE [LARGE SCALE GENOMIC DNA]</scope>
    <source>
        <strain evidence="1">Daus_M_001</strain>
        <tissue evidence="1">Leg muscle</tissue>
    </source>
</reference>
<keyword evidence="2" id="KW-1185">Reference proteome</keyword>
<dbReference type="EMBL" id="JARBHB010000004">
    <property type="protein sequence ID" value="KAJ8885488.1"/>
    <property type="molecule type" value="Genomic_DNA"/>
</dbReference>
<sequence length="371" mass="42271">MEKYIQGSGDLSAANVLREGYVPKIGCEEELRLKAVVKDQRVLILCDETTDRKGQCVFVVLIKVLGCRDDSLDIQYGNIVSVTSDSVRYMDKCTSAVRILVPEELLQTQCWAHKLNLVGNVWANTLLMRKHAYIQFLTGKYKDETMKLKVYPISVVTRWNSWFKTVKYLCEYLYDIVEFVQSVGDESIAVKYFMALHPSEVKNIHSQAVMLSGHCSKCCNLLLCLEIKQTPQAHTLGSKLSELCKSFVFLKDGVFFEKTSAELSQFSKQGQVELTSTFKSVGEQSLQKLHQLTDSDLRRDFISSLGQLFDPRNVVQCALWHNDYCCFVDAAVKSLWSPVNNVDCEISFFMYSCVMSDRRSNLIPDNMLIKD</sequence>